<reference evidence="1" key="1">
    <citation type="submission" date="2023-06" db="EMBL/GenBank/DDBJ databases">
        <authorList>
            <person name="Kurt Z."/>
        </authorList>
    </citation>
    <scope>NUCLEOTIDE SEQUENCE</scope>
</reference>
<gene>
    <name evidence="2" type="ORF">HINF_LOCUS41310</name>
    <name evidence="1" type="ORF">HINF_LOCUS52326</name>
</gene>
<protein>
    <submittedName>
        <fullName evidence="1">Uncharacterized protein</fullName>
    </submittedName>
</protein>
<evidence type="ECO:0000313" key="2">
    <source>
        <dbReference type="EMBL" id="CAL6045722.1"/>
    </source>
</evidence>
<organism evidence="1">
    <name type="scientific">Hexamita inflata</name>
    <dbReference type="NCBI Taxonomy" id="28002"/>
    <lineage>
        <taxon>Eukaryota</taxon>
        <taxon>Metamonada</taxon>
        <taxon>Diplomonadida</taxon>
        <taxon>Hexamitidae</taxon>
        <taxon>Hexamitinae</taxon>
        <taxon>Hexamita</taxon>
    </lineage>
</organism>
<reference evidence="2 3" key="2">
    <citation type="submission" date="2024-07" db="EMBL/GenBank/DDBJ databases">
        <authorList>
            <person name="Akdeniz Z."/>
        </authorList>
    </citation>
    <scope>NUCLEOTIDE SEQUENCE [LARGE SCALE GENOMIC DNA]</scope>
</reference>
<dbReference type="EMBL" id="CAXDID020000165">
    <property type="protein sequence ID" value="CAL6045722.1"/>
    <property type="molecule type" value="Genomic_DNA"/>
</dbReference>
<accession>A0AA86QRI9</accession>
<proteinExistence type="predicted"/>
<evidence type="ECO:0000313" key="3">
    <source>
        <dbReference type="Proteomes" id="UP001642409"/>
    </source>
</evidence>
<name>A0AA86QRI9_9EUKA</name>
<dbReference type="Proteomes" id="UP001642409">
    <property type="component" value="Unassembled WGS sequence"/>
</dbReference>
<comment type="caution">
    <text evidence="1">The sequence shown here is derived from an EMBL/GenBank/DDBJ whole genome shotgun (WGS) entry which is preliminary data.</text>
</comment>
<dbReference type="AlphaFoldDB" id="A0AA86QRI9"/>
<keyword evidence="3" id="KW-1185">Reference proteome</keyword>
<evidence type="ECO:0000313" key="1">
    <source>
        <dbReference type="EMBL" id="CAI9964681.1"/>
    </source>
</evidence>
<sequence>MTLFFPPIDSLTYIYKSYIPLADVQTFIDVINTRSKIYDNYYHLMCQRMDRYPNLQYVFLTKNSESEIKSFLNLYPRFKSVNVAVYSTSVQQLVNITQIPFCIILNEKQNIVYKGGITTENYSILISHLNVLKRPKKQLFVDENSVLLLQNKQLSLLLGGLQSKSLGTLPKLNMSSSRSKLEVNNSVELSQASLPFIKNLENLSLPNNNEHNVKAVNMVNAQRANKLRESMMQQEVDEWAD</sequence>
<dbReference type="EMBL" id="CATOUU010000981">
    <property type="protein sequence ID" value="CAI9964681.1"/>
    <property type="molecule type" value="Genomic_DNA"/>
</dbReference>